<dbReference type="InterPro" id="IPR042422">
    <property type="entry name" value="CC103"/>
</dbReference>
<evidence type="ECO:0000256" key="10">
    <source>
        <dbReference type="ARBA" id="ARBA00049986"/>
    </source>
</evidence>
<evidence type="ECO:0000256" key="5">
    <source>
        <dbReference type="ARBA" id="ARBA00022490"/>
    </source>
</evidence>
<feature type="domain" description="RNA-polymerase II-associated protein 3-like C-terminal" evidence="11">
    <location>
        <begin position="100"/>
        <end position="190"/>
    </location>
</feature>
<dbReference type="GO" id="GO:0036157">
    <property type="term" value="C:outer dynein arm"/>
    <property type="evidence" value="ECO:0007669"/>
    <property type="project" value="InterPro"/>
</dbReference>
<dbReference type="GO" id="GO:0031514">
    <property type="term" value="C:motile cilium"/>
    <property type="evidence" value="ECO:0007669"/>
    <property type="project" value="UniProtKB-SubCell"/>
</dbReference>
<dbReference type="GO" id="GO:0005576">
    <property type="term" value="C:extracellular region"/>
    <property type="evidence" value="ECO:0007669"/>
    <property type="project" value="GOC"/>
</dbReference>
<reference evidence="14" key="1">
    <citation type="submission" date="2025-08" db="UniProtKB">
        <authorList>
            <consortium name="RefSeq"/>
        </authorList>
    </citation>
    <scope>IDENTIFICATION</scope>
</reference>
<keyword evidence="9" id="KW-0966">Cell projection</keyword>
<comment type="function">
    <text evidence="1">Dynein-attachment factor required for cilia motility.</text>
</comment>
<dbReference type="PANTHER" id="PTHR28572:SF1">
    <property type="entry name" value="COILED-COIL DOMAIN-CONTAINING PROTEIN 103"/>
    <property type="match status" value="1"/>
</dbReference>
<protein>
    <submittedName>
        <fullName evidence="14">Coiled-coil domain-containing protein 103</fullName>
    </submittedName>
</protein>
<evidence type="ECO:0000256" key="9">
    <source>
        <dbReference type="ARBA" id="ARBA00023273"/>
    </source>
</evidence>
<dbReference type="InterPro" id="IPR025986">
    <property type="entry name" value="RPAP3-like_C"/>
</dbReference>
<dbReference type="Pfam" id="PF15867">
    <property type="entry name" value="Dynein_attach_N"/>
    <property type="match status" value="1"/>
</dbReference>
<evidence type="ECO:0000256" key="7">
    <source>
        <dbReference type="ARBA" id="ARBA00022846"/>
    </source>
</evidence>
<dbReference type="GO" id="GO:0003351">
    <property type="term" value="P:epithelial cilium movement involved in extracellular fluid movement"/>
    <property type="evidence" value="ECO:0007669"/>
    <property type="project" value="TreeGrafter"/>
</dbReference>
<dbReference type="GO" id="GO:0036159">
    <property type="term" value="P:inner dynein arm assembly"/>
    <property type="evidence" value="ECO:0007669"/>
    <property type="project" value="TreeGrafter"/>
</dbReference>
<evidence type="ECO:0000256" key="2">
    <source>
        <dbReference type="ARBA" id="ARBA00004230"/>
    </source>
</evidence>
<keyword evidence="8" id="KW-0969">Cilium</keyword>
<sequence length="263" mass="28844">MGESEFVINFSALEKELECAVEADKKYRRENDAKFRALHQKVATYEEFRDIVLASHLKPLDRKDRAAAPPKQPWNAVASNKSCRDSQTFEGMQPQPPDFQPRTASEFSREWRRLASGVSEKYGFLLALGGEALRAIFSAEVGFGLLGELLLVLSQGFQPVDWPEVVGVLNGLSRTPRFGLNVSLLSRGEKGACEELFLKIQTAVDVKPPFDVCQGDETPSRVTAAAADDGGGVAQNVETAGDDNSHEKLKHLMEMYGTPSSGP</sequence>
<keyword evidence="5" id="KW-0963">Cytoplasm</keyword>
<dbReference type="AlphaFoldDB" id="A0A6P8F732"/>
<evidence type="ECO:0000256" key="4">
    <source>
        <dbReference type="ARBA" id="ARBA00011738"/>
    </source>
</evidence>
<dbReference type="RefSeq" id="XP_031420864.1">
    <property type="nucleotide sequence ID" value="XM_031565004.2"/>
</dbReference>
<dbReference type="KEGG" id="char:105907863"/>
<feature type="domain" description="Dynein attachment factor N-terminal" evidence="12">
    <location>
        <begin position="8"/>
        <end position="75"/>
    </location>
</feature>
<proteinExistence type="inferred from homology"/>
<gene>
    <name evidence="14" type="primary">ccdc103</name>
</gene>
<dbReference type="PANTHER" id="PTHR28572">
    <property type="entry name" value="COILED-COIL DOMAIN-CONTAINING PROTEIN 103"/>
    <property type="match status" value="1"/>
</dbReference>
<evidence type="ECO:0000259" key="11">
    <source>
        <dbReference type="Pfam" id="PF13877"/>
    </source>
</evidence>
<organism evidence="13 14">
    <name type="scientific">Clupea harengus</name>
    <name type="common">Atlantic herring</name>
    <dbReference type="NCBI Taxonomy" id="7950"/>
    <lineage>
        <taxon>Eukaryota</taxon>
        <taxon>Metazoa</taxon>
        <taxon>Chordata</taxon>
        <taxon>Craniata</taxon>
        <taxon>Vertebrata</taxon>
        <taxon>Euteleostomi</taxon>
        <taxon>Actinopterygii</taxon>
        <taxon>Neopterygii</taxon>
        <taxon>Teleostei</taxon>
        <taxon>Clupei</taxon>
        <taxon>Clupeiformes</taxon>
        <taxon>Clupeoidei</taxon>
        <taxon>Clupeidae</taxon>
        <taxon>Clupea</taxon>
    </lineage>
</organism>
<evidence type="ECO:0000313" key="14">
    <source>
        <dbReference type="RefSeq" id="XP_031420864.1"/>
    </source>
</evidence>
<evidence type="ECO:0000256" key="3">
    <source>
        <dbReference type="ARBA" id="ARBA00004496"/>
    </source>
</evidence>
<dbReference type="Pfam" id="PF13877">
    <property type="entry name" value="RPAP3_C"/>
    <property type="match status" value="1"/>
</dbReference>
<evidence type="ECO:0000256" key="8">
    <source>
        <dbReference type="ARBA" id="ARBA00023069"/>
    </source>
</evidence>
<dbReference type="GeneID" id="105907863"/>
<keyword evidence="6" id="KW-0970">Cilium biogenesis/degradation</keyword>
<dbReference type="Proteomes" id="UP000515152">
    <property type="component" value="Chromosome 1"/>
</dbReference>
<evidence type="ECO:0000313" key="13">
    <source>
        <dbReference type="Proteomes" id="UP000515152"/>
    </source>
</evidence>
<keyword evidence="13" id="KW-1185">Reference proteome</keyword>
<dbReference type="InterPro" id="IPR031733">
    <property type="entry name" value="Dynein_attach_N"/>
</dbReference>
<keyword evidence="7" id="KW-0282">Flagellum</keyword>
<dbReference type="OrthoDB" id="447931at2759"/>
<evidence type="ECO:0000259" key="12">
    <source>
        <dbReference type="Pfam" id="PF15867"/>
    </source>
</evidence>
<comment type="subcellular location">
    <subcellularLocation>
        <location evidence="2">Cell projection</location>
        <location evidence="2">Cilium</location>
        <location evidence="2">Flagellum</location>
    </subcellularLocation>
    <subcellularLocation>
        <location evidence="3">Cytoplasm</location>
    </subcellularLocation>
</comment>
<accession>A0A6P8F732</accession>
<comment type="similarity">
    <text evidence="10">Belongs to the DNAAF19/PR46b family.</text>
</comment>
<evidence type="ECO:0000256" key="6">
    <source>
        <dbReference type="ARBA" id="ARBA00022794"/>
    </source>
</evidence>
<dbReference type="CTD" id="388389"/>
<dbReference type="GO" id="GO:0007368">
    <property type="term" value="P:determination of left/right symmetry"/>
    <property type="evidence" value="ECO:0007669"/>
    <property type="project" value="TreeGrafter"/>
</dbReference>
<evidence type="ECO:0000256" key="1">
    <source>
        <dbReference type="ARBA" id="ARBA00004048"/>
    </source>
</evidence>
<name>A0A6P8F732_CLUHA</name>
<comment type="subunit">
    <text evidence="4">Homodimer.</text>
</comment>